<name>A0A368FLS6_ANCCA</name>
<gene>
    <name evidence="1" type="ORF">ANCCAN_22444</name>
</gene>
<organism evidence="1 2">
    <name type="scientific">Ancylostoma caninum</name>
    <name type="common">Dog hookworm</name>
    <dbReference type="NCBI Taxonomy" id="29170"/>
    <lineage>
        <taxon>Eukaryota</taxon>
        <taxon>Metazoa</taxon>
        <taxon>Ecdysozoa</taxon>
        <taxon>Nematoda</taxon>
        <taxon>Chromadorea</taxon>
        <taxon>Rhabditida</taxon>
        <taxon>Rhabditina</taxon>
        <taxon>Rhabditomorpha</taxon>
        <taxon>Strongyloidea</taxon>
        <taxon>Ancylostomatidae</taxon>
        <taxon>Ancylostomatinae</taxon>
        <taxon>Ancylostoma</taxon>
    </lineage>
</organism>
<comment type="caution">
    <text evidence="1">The sequence shown here is derived from an EMBL/GenBank/DDBJ whole genome shotgun (WGS) entry which is preliminary data.</text>
</comment>
<dbReference type="EMBL" id="JOJR01001223">
    <property type="protein sequence ID" value="RCN31765.1"/>
    <property type="molecule type" value="Genomic_DNA"/>
</dbReference>
<evidence type="ECO:0000313" key="2">
    <source>
        <dbReference type="Proteomes" id="UP000252519"/>
    </source>
</evidence>
<proteinExistence type="predicted"/>
<reference evidence="1 2" key="1">
    <citation type="submission" date="2014-10" db="EMBL/GenBank/DDBJ databases">
        <title>Draft genome of the hookworm Ancylostoma caninum.</title>
        <authorList>
            <person name="Mitreva M."/>
        </authorList>
    </citation>
    <scope>NUCLEOTIDE SEQUENCE [LARGE SCALE GENOMIC DNA]</scope>
    <source>
        <strain evidence="1 2">Baltimore</strain>
    </source>
</reference>
<accession>A0A368FLS6</accession>
<keyword evidence="2" id="KW-1185">Reference proteome</keyword>
<dbReference type="AlphaFoldDB" id="A0A368FLS6"/>
<protein>
    <submittedName>
        <fullName evidence="1">Uncharacterized protein</fullName>
    </submittedName>
</protein>
<evidence type="ECO:0000313" key="1">
    <source>
        <dbReference type="EMBL" id="RCN31765.1"/>
    </source>
</evidence>
<sequence length="31" mass="3519">MDELALFRGDTVVLKVYSRPVEVDQISPVLE</sequence>
<dbReference type="Proteomes" id="UP000252519">
    <property type="component" value="Unassembled WGS sequence"/>
</dbReference>